<dbReference type="AlphaFoldDB" id="A0AA36CV37"/>
<sequence>MDEATDIKVEFIPSGRKGFGKTMVLKQYQYQHQRRYLPAGETEYKFYWRCCNRDCPVRVATREDGTLLSAVADHAHEPPLRRVASERLKDTIREVIAVLPGMSATSIVSASLLGFQDGVPQPSVVGLEQFARREKRKLRRNGENEHRAPPAKSLEISRSSDEVHDQAGVDPGAGCARGTAEETEKREITEVLFDL</sequence>
<organism evidence="6 7">
    <name type="scientific">Mesorhabditis spiculigera</name>
    <dbReference type="NCBI Taxonomy" id="96644"/>
    <lineage>
        <taxon>Eukaryota</taxon>
        <taxon>Metazoa</taxon>
        <taxon>Ecdysozoa</taxon>
        <taxon>Nematoda</taxon>
        <taxon>Chromadorea</taxon>
        <taxon>Rhabditida</taxon>
        <taxon>Rhabditina</taxon>
        <taxon>Rhabditomorpha</taxon>
        <taxon>Rhabditoidea</taxon>
        <taxon>Rhabditidae</taxon>
        <taxon>Mesorhabditinae</taxon>
        <taxon>Mesorhabditis</taxon>
    </lineage>
</organism>
<dbReference type="Pfam" id="PF04500">
    <property type="entry name" value="FLYWCH"/>
    <property type="match status" value="1"/>
</dbReference>
<dbReference type="GO" id="GO:0008270">
    <property type="term" value="F:zinc ion binding"/>
    <property type="evidence" value="ECO:0007669"/>
    <property type="project" value="UniProtKB-KW"/>
</dbReference>
<feature type="non-terminal residue" evidence="6">
    <location>
        <position position="195"/>
    </location>
</feature>
<keyword evidence="1" id="KW-0479">Metal-binding</keyword>
<evidence type="ECO:0000256" key="2">
    <source>
        <dbReference type="ARBA" id="ARBA00022771"/>
    </source>
</evidence>
<dbReference type="EMBL" id="CATQJA010002640">
    <property type="protein sequence ID" value="CAJ0575599.1"/>
    <property type="molecule type" value="Genomic_DNA"/>
</dbReference>
<accession>A0AA36CV37</accession>
<evidence type="ECO:0000259" key="5">
    <source>
        <dbReference type="Pfam" id="PF04500"/>
    </source>
</evidence>
<evidence type="ECO:0000256" key="4">
    <source>
        <dbReference type="SAM" id="MobiDB-lite"/>
    </source>
</evidence>
<feature type="compositionally biased region" description="Basic and acidic residues" evidence="4">
    <location>
        <begin position="158"/>
        <end position="167"/>
    </location>
</feature>
<protein>
    <recommendedName>
        <fullName evidence="5">FLYWCH-type domain-containing protein</fullName>
    </recommendedName>
</protein>
<gene>
    <name evidence="6" type="ORF">MSPICULIGERA_LOCUS13908</name>
</gene>
<evidence type="ECO:0000256" key="1">
    <source>
        <dbReference type="ARBA" id="ARBA00022723"/>
    </source>
</evidence>
<feature type="region of interest" description="Disordered" evidence="4">
    <location>
        <begin position="137"/>
        <end position="195"/>
    </location>
</feature>
<keyword evidence="3" id="KW-0862">Zinc</keyword>
<evidence type="ECO:0000313" key="7">
    <source>
        <dbReference type="Proteomes" id="UP001177023"/>
    </source>
</evidence>
<feature type="domain" description="FLYWCH-type" evidence="5">
    <location>
        <begin position="21"/>
        <end position="76"/>
    </location>
</feature>
<dbReference type="Proteomes" id="UP001177023">
    <property type="component" value="Unassembled WGS sequence"/>
</dbReference>
<keyword evidence="7" id="KW-1185">Reference proteome</keyword>
<reference evidence="6" key="1">
    <citation type="submission" date="2023-06" db="EMBL/GenBank/DDBJ databases">
        <authorList>
            <person name="Delattre M."/>
        </authorList>
    </citation>
    <scope>NUCLEOTIDE SEQUENCE</scope>
    <source>
        <strain evidence="6">AF72</strain>
    </source>
</reference>
<dbReference type="Gene3D" id="2.20.25.240">
    <property type="match status" value="1"/>
</dbReference>
<evidence type="ECO:0000313" key="6">
    <source>
        <dbReference type="EMBL" id="CAJ0575599.1"/>
    </source>
</evidence>
<dbReference type="InterPro" id="IPR007588">
    <property type="entry name" value="Znf_FLYWCH"/>
</dbReference>
<name>A0AA36CV37_9BILA</name>
<comment type="caution">
    <text evidence="6">The sequence shown here is derived from an EMBL/GenBank/DDBJ whole genome shotgun (WGS) entry which is preliminary data.</text>
</comment>
<feature type="compositionally biased region" description="Basic and acidic residues" evidence="4">
    <location>
        <begin position="179"/>
        <end position="189"/>
    </location>
</feature>
<evidence type="ECO:0000256" key="3">
    <source>
        <dbReference type="ARBA" id="ARBA00022833"/>
    </source>
</evidence>
<proteinExistence type="predicted"/>
<keyword evidence="2" id="KW-0863">Zinc-finger</keyword>